<dbReference type="Proteomes" id="UP000189177">
    <property type="component" value="Unassembled WGS sequence"/>
</dbReference>
<dbReference type="SMART" id="SM00704">
    <property type="entry name" value="ZnF_CDGSH"/>
    <property type="match status" value="2"/>
</dbReference>
<keyword evidence="3" id="KW-0479">Metal-binding</keyword>
<sequence>MSRPVIAALEPRGVELEKGKEYYFCRCGRSANQPFCDGSHAGTGLGPLAFTAQEDGEAFLCQCKQSGNLPYCDGTHAGLDAQVGEAPEPASEPGGNAGNDAGDGAGGSDAPPDPRATATEPHVEFIHALARDGLDGLGAHGPTVAMGVPRDELPSWDALQLLAAQLSSRPLEAGAEVATELVIGPQAQRPLRLSMPWLVTDMSYGSLSREARMALARGAEQAGTGVCSGEGGMLPEETEVASRYLFELGPAHFGYDDSVPERVQAFHFKAGQAAKTGVGGVLPGCKVSDEIAQARGIEAGRDAVSPPADPGLRTPEDFRRFADDVRQRSGGIPVGFKLAAHHIEADIDFALDAGADYIILDGRGGGTGAAPALLRDHMGVPTIPALARARRHMDATGASGRVTLLVTGGLRTPADWVKALALGADGVALGNAALQAIGCVGARICHTNRCPTGVATQDPQLRARLDVETGAARLGRFLTDATELARVLARACGHARLEDFGPNDLSTFDRDLARLAGVQYAGVRDARHV</sequence>
<feature type="domain" description="Iron-binding zinc finger CDGSH type" evidence="7">
    <location>
        <begin position="47"/>
        <end position="82"/>
    </location>
</feature>
<dbReference type="Pfam" id="PF09360">
    <property type="entry name" value="zf-CDGSH"/>
    <property type="match status" value="2"/>
</dbReference>
<dbReference type="STRING" id="252474.B1A74_06745"/>
<dbReference type="Pfam" id="PF01645">
    <property type="entry name" value="Glu_synthase"/>
    <property type="match status" value="1"/>
</dbReference>
<evidence type="ECO:0000256" key="2">
    <source>
        <dbReference type="ARBA" id="ARBA00022714"/>
    </source>
</evidence>
<dbReference type="InterPro" id="IPR002932">
    <property type="entry name" value="Glu_synthdom"/>
</dbReference>
<dbReference type="PANTHER" id="PTHR43819">
    <property type="entry name" value="ARCHAEAL-TYPE GLUTAMATE SYNTHASE [NADPH]"/>
    <property type="match status" value="1"/>
</dbReference>
<protein>
    <submittedName>
        <fullName evidence="8">Glutamate synthase</fullName>
    </submittedName>
</protein>
<dbReference type="InterPro" id="IPR018967">
    <property type="entry name" value="FeS-contain_CDGSH-typ"/>
</dbReference>
<comment type="caution">
    <text evidence="8">The sequence shown here is derived from an EMBL/GenBank/DDBJ whole genome shotgun (WGS) entry which is preliminary data.</text>
</comment>
<feature type="region of interest" description="Disordered" evidence="6">
    <location>
        <begin position="84"/>
        <end position="118"/>
    </location>
</feature>
<dbReference type="SUPFAM" id="SSF51395">
    <property type="entry name" value="FMN-linked oxidoreductases"/>
    <property type="match status" value="1"/>
</dbReference>
<evidence type="ECO:0000256" key="1">
    <source>
        <dbReference type="ARBA" id="ARBA00009716"/>
    </source>
</evidence>
<evidence type="ECO:0000256" key="5">
    <source>
        <dbReference type="ARBA" id="ARBA00023014"/>
    </source>
</evidence>
<reference evidence="8 9" key="1">
    <citation type="submission" date="2017-02" db="EMBL/GenBank/DDBJ databases">
        <title>Genomic diversity within the haloalkaliphilic genus Thioalkalivibrio.</title>
        <authorList>
            <person name="Ahn A.-C."/>
            <person name="Meier-Kolthoff J."/>
            <person name="Overmars L."/>
            <person name="Richter M."/>
            <person name="Woyke T."/>
            <person name="Sorokin D.Y."/>
            <person name="Muyzer G."/>
        </authorList>
    </citation>
    <scope>NUCLEOTIDE SEQUENCE [LARGE SCALE GENOMIC DNA]</scope>
    <source>
        <strain evidence="8 9">HL17</strain>
    </source>
</reference>
<evidence type="ECO:0000259" key="7">
    <source>
        <dbReference type="SMART" id="SM00704"/>
    </source>
</evidence>
<evidence type="ECO:0000313" key="8">
    <source>
        <dbReference type="EMBL" id="OOC10258.1"/>
    </source>
</evidence>
<dbReference type="InterPro" id="IPR042216">
    <property type="entry name" value="MitoNEET_CISD"/>
</dbReference>
<gene>
    <name evidence="8" type="ORF">B1A74_06745</name>
</gene>
<evidence type="ECO:0000256" key="3">
    <source>
        <dbReference type="ARBA" id="ARBA00022723"/>
    </source>
</evidence>
<comment type="similarity">
    <text evidence="1">Belongs to the glutamate synthase family.</text>
</comment>
<dbReference type="GO" id="GO:0015930">
    <property type="term" value="F:glutamate synthase activity"/>
    <property type="evidence" value="ECO:0007669"/>
    <property type="project" value="InterPro"/>
</dbReference>
<evidence type="ECO:0000256" key="4">
    <source>
        <dbReference type="ARBA" id="ARBA00023004"/>
    </source>
</evidence>
<keyword evidence="4" id="KW-0408">Iron</keyword>
<dbReference type="GO" id="GO:0005737">
    <property type="term" value="C:cytoplasm"/>
    <property type="evidence" value="ECO:0007669"/>
    <property type="project" value="UniProtKB-ARBA"/>
</dbReference>
<keyword evidence="5" id="KW-0411">Iron-sulfur</keyword>
<dbReference type="OrthoDB" id="9758182at2"/>
<evidence type="ECO:0000313" key="9">
    <source>
        <dbReference type="Proteomes" id="UP000189177"/>
    </source>
</evidence>
<dbReference type="AlphaFoldDB" id="A0A1V2ZYS1"/>
<feature type="compositionally biased region" description="Gly residues" evidence="6">
    <location>
        <begin position="95"/>
        <end position="107"/>
    </location>
</feature>
<proteinExistence type="inferred from homology"/>
<evidence type="ECO:0000256" key="6">
    <source>
        <dbReference type="SAM" id="MobiDB-lite"/>
    </source>
</evidence>
<dbReference type="PANTHER" id="PTHR43819:SF1">
    <property type="entry name" value="ARCHAEAL-TYPE GLUTAMATE SYNTHASE [NADPH]"/>
    <property type="match status" value="1"/>
</dbReference>
<dbReference type="InterPro" id="IPR013785">
    <property type="entry name" value="Aldolase_TIM"/>
</dbReference>
<dbReference type="Gene3D" id="3.20.20.70">
    <property type="entry name" value="Aldolase class I"/>
    <property type="match status" value="1"/>
</dbReference>
<dbReference type="Gene3D" id="3.40.5.90">
    <property type="entry name" value="CDGSH iron-sulfur domain, mitoNEET-type"/>
    <property type="match status" value="2"/>
</dbReference>
<keyword evidence="2" id="KW-0001">2Fe-2S</keyword>
<accession>A0A1V2ZYS1</accession>
<dbReference type="GO" id="GO:0046872">
    <property type="term" value="F:metal ion binding"/>
    <property type="evidence" value="ECO:0007669"/>
    <property type="project" value="UniProtKB-KW"/>
</dbReference>
<dbReference type="RefSeq" id="WP_077244161.1">
    <property type="nucleotide sequence ID" value="NZ_MUZR01000019.1"/>
</dbReference>
<name>A0A1V2ZYS1_9GAMM</name>
<dbReference type="EMBL" id="MUZR01000019">
    <property type="protein sequence ID" value="OOC10258.1"/>
    <property type="molecule type" value="Genomic_DNA"/>
</dbReference>
<keyword evidence="9" id="KW-1185">Reference proteome</keyword>
<dbReference type="GO" id="GO:0006537">
    <property type="term" value="P:glutamate biosynthetic process"/>
    <property type="evidence" value="ECO:0007669"/>
    <property type="project" value="InterPro"/>
</dbReference>
<dbReference type="GO" id="GO:0051537">
    <property type="term" value="F:2 iron, 2 sulfur cluster binding"/>
    <property type="evidence" value="ECO:0007669"/>
    <property type="project" value="UniProtKB-KW"/>
</dbReference>
<organism evidence="8 9">
    <name type="scientific">Thioalkalivibrio halophilus</name>
    <dbReference type="NCBI Taxonomy" id="252474"/>
    <lineage>
        <taxon>Bacteria</taxon>
        <taxon>Pseudomonadati</taxon>
        <taxon>Pseudomonadota</taxon>
        <taxon>Gammaproteobacteria</taxon>
        <taxon>Chromatiales</taxon>
        <taxon>Ectothiorhodospiraceae</taxon>
        <taxon>Thioalkalivibrio</taxon>
    </lineage>
</organism>
<feature type="domain" description="Iron-binding zinc finger CDGSH type" evidence="7">
    <location>
        <begin position="11"/>
        <end position="46"/>
    </location>
</feature>
<dbReference type="CDD" id="cd02808">
    <property type="entry name" value="GltS_FMN"/>
    <property type="match status" value="1"/>
</dbReference>